<evidence type="ECO:0000313" key="2">
    <source>
        <dbReference type="Proteomes" id="UP001151760"/>
    </source>
</evidence>
<dbReference type="EMBL" id="BQNB010018878">
    <property type="protein sequence ID" value="GJT79203.1"/>
    <property type="molecule type" value="Genomic_DNA"/>
</dbReference>
<evidence type="ECO:0000313" key="1">
    <source>
        <dbReference type="EMBL" id="GJT79203.1"/>
    </source>
</evidence>
<dbReference type="Proteomes" id="UP001151760">
    <property type="component" value="Unassembled WGS sequence"/>
</dbReference>
<accession>A0ABQ5GUE6</accession>
<name>A0ABQ5GUE6_9ASTR</name>
<comment type="caution">
    <text evidence="1">The sequence shown here is derived from an EMBL/GenBank/DDBJ whole genome shotgun (WGS) entry which is preliminary data.</text>
</comment>
<gene>
    <name evidence="1" type="ORF">Tco_1053545</name>
</gene>
<reference evidence="1" key="1">
    <citation type="journal article" date="2022" name="Int. J. Mol. Sci.">
        <title>Draft Genome of Tanacetum Coccineum: Genomic Comparison of Closely Related Tanacetum-Family Plants.</title>
        <authorList>
            <person name="Yamashiro T."/>
            <person name="Shiraishi A."/>
            <person name="Nakayama K."/>
            <person name="Satake H."/>
        </authorList>
    </citation>
    <scope>NUCLEOTIDE SEQUENCE</scope>
</reference>
<feature type="non-terminal residue" evidence="1">
    <location>
        <position position="1"/>
    </location>
</feature>
<keyword evidence="2" id="KW-1185">Reference proteome</keyword>
<organism evidence="1 2">
    <name type="scientific">Tanacetum coccineum</name>
    <dbReference type="NCBI Taxonomy" id="301880"/>
    <lineage>
        <taxon>Eukaryota</taxon>
        <taxon>Viridiplantae</taxon>
        <taxon>Streptophyta</taxon>
        <taxon>Embryophyta</taxon>
        <taxon>Tracheophyta</taxon>
        <taxon>Spermatophyta</taxon>
        <taxon>Magnoliopsida</taxon>
        <taxon>eudicotyledons</taxon>
        <taxon>Gunneridae</taxon>
        <taxon>Pentapetalae</taxon>
        <taxon>asterids</taxon>
        <taxon>campanulids</taxon>
        <taxon>Asterales</taxon>
        <taxon>Asteraceae</taxon>
        <taxon>Asteroideae</taxon>
        <taxon>Anthemideae</taxon>
        <taxon>Anthemidinae</taxon>
        <taxon>Tanacetum</taxon>
    </lineage>
</organism>
<sequence length="98" mass="11212">DLDLLEYSSSISLACRRTHRNHIAKDNLLTCVQNLSSYTFGYLEVSESAACLEKLHFPALLVMSKFSRIYFSIVILEVPLSEYFGFDMNYALNFLCSI</sequence>
<proteinExistence type="predicted"/>
<protein>
    <submittedName>
        <fullName evidence="1">Uncharacterized protein</fullName>
    </submittedName>
</protein>
<reference evidence="1" key="2">
    <citation type="submission" date="2022-01" db="EMBL/GenBank/DDBJ databases">
        <authorList>
            <person name="Yamashiro T."/>
            <person name="Shiraishi A."/>
            <person name="Satake H."/>
            <person name="Nakayama K."/>
        </authorList>
    </citation>
    <scope>NUCLEOTIDE SEQUENCE</scope>
</reference>